<name>A0A0H3KM55_BURM1</name>
<dbReference type="GO" id="GO:0046872">
    <property type="term" value="F:metal ion binding"/>
    <property type="evidence" value="ECO:0007669"/>
    <property type="project" value="UniProtKB-KW"/>
</dbReference>
<sequence>MRFMLNGQPFDFDGDPDTPLLWVVRDAAGLTGTKYGCGIGACGACTVHLDGEAARSCVLPVAGVAGRSVTTIEGLSHDRSHPVQRAWIEKDVPQCGYCQSGMVMAAAALLARHRKPTDAQIDAAVTNLCRCATYQRIREAIHVAAG</sequence>
<proteinExistence type="predicted"/>
<dbReference type="CDD" id="cd00207">
    <property type="entry name" value="fer2"/>
    <property type="match status" value="1"/>
</dbReference>
<dbReference type="RefSeq" id="WP_012213752.1">
    <property type="nucleotide sequence ID" value="NC_010084.1"/>
</dbReference>
<dbReference type="Gene3D" id="1.10.150.120">
    <property type="entry name" value="[2Fe-2S]-binding domain"/>
    <property type="match status" value="1"/>
</dbReference>
<keyword evidence="4" id="KW-0408">Iron</keyword>
<evidence type="ECO:0000313" key="8">
    <source>
        <dbReference type="Proteomes" id="UP000008815"/>
    </source>
</evidence>
<dbReference type="SUPFAM" id="SSF47741">
    <property type="entry name" value="CO dehydrogenase ISP C-domain like"/>
    <property type="match status" value="1"/>
</dbReference>
<dbReference type="PANTHER" id="PTHR44379:SF2">
    <property type="entry name" value="BLR6218 PROTEIN"/>
    <property type="match status" value="1"/>
</dbReference>
<organism evidence="7 8">
    <name type="scientific">Burkholderia multivorans (strain ATCC 17616 / 249)</name>
    <dbReference type="NCBI Taxonomy" id="395019"/>
    <lineage>
        <taxon>Bacteria</taxon>
        <taxon>Pseudomonadati</taxon>
        <taxon>Pseudomonadota</taxon>
        <taxon>Betaproteobacteria</taxon>
        <taxon>Burkholderiales</taxon>
        <taxon>Burkholderiaceae</taxon>
        <taxon>Burkholderia</taxon>
        <taxon>Burkholderia cepacia complex</taxon>
    </lineage>
</organism>
<dbReference type="GO" id="GO:0051537">
    <property type="term" value="F:2 iron, 2 sulfur cluster binding"/>
    <property type="evidence" value="ECO:0007669"/>
    <property type="project" value="UniProtKB-KW"/>
</dbReference>
<evidence type="ECO:0000259" key="6">
    <source>
        <dbReference type="PROSITE" id="PS51085"/>
    </source>
</evidence>
<keyword evidence="5" id="KW-0411">Iron-sulfur</keyword>
<evidence type="ECO:0000256" key="4">
    <source>
        <dbReference type="ARBA" id="ARBA00023004"/>
    </source>
</evidence>
<evidence type="ECO:0000256" key="5">
    <source>
        <dbReference type="ARBA" id="ARBA00023014"/>
    </source>
</evidence>
<evidence type="ECO:0000256" key="3">
    <source>
        <dbReference type="ARBA" id="ARBA00023002"/>
    </source>
</evidence>
<dbReference type="STRING" id="395019.BMULJ_01133"/>
<dbReference type="InterPro" id="IPR002888">
    <property type="entry name" value="2Fe-2S-bd"/>
</dbReference>
<evidence type="ECO:0000256" key="1">
    <source>
        <dbReference type="ARBA" id="ARBA00022714"/>
    </source>
</evidence>
<keyword evidence="2" id="KW-0479">Metal-binding</keyword>
<dbReference type="PROSITE" id="PS00197">
    <property type="entry name" value="2FE2S_FER_1"/>
    <property type="match status" value="1"/>
</dbReference>
<reference evidence="7 8" key="1">
    <citation type="submission" date="2007-04" db="EMBL/GenBank/DDBJ databases">
        <title>Complete genome sequence of Burkholderia multivorans ATCC 17616.</title>
        <authorList>
            <person name="Ohtsubo Y."/>
            <person name="Yamashita A."/>
            <person name="Kurokawa K."/>
            <person name="Takami H."/>
            <person name="Yuhara S."/>
            <person name="Nishiyama E."/>
            <person name="Endo R."/>
            <person name="Miyazaki R."/>
            <person name="Ono A."/>
            <person name="Yano K."/>
            <person name="Ito M."/>
            <person name="Sota M."/>
            <person name="Yuji N."/>
            <person name="Hattori M."/>
            <person name="Tsuda M."/>
        </authorList>
    </citation>
    <scope>NUCLEOTIDE SEQUENCE [LARGE SCALE GENOMIC DNA]</scope>
    <source>
        <strain evidence="8">ATCC 17616 / 249</strain>
    </source>
</reference>
<dbReference type="InterPro" id="IPR036884">
    <property type="entry name" value="2Fe-2S-bd_dom_sf"/>
</dbReference>
<evidence type="ECO:0000256" key="2">
    <source>
        <dbReference type="ARBA" id="ARBA00022723"/>
    </source>
</evidence>
<keyword evidence="3" id="KW-0560">Oxidoreductase</keyword>
<dbReference type="InterPro" id="IPR001041">
    <property type="entry name" value="2Fe-2S_ferredoxin-type"/>
</dbReference>
<dbReference type="Proteomes" id="UP000008815">
    <property type="component" value="Chromosome 1"/>
</dbReference>
<dbReference type="PROSITE" id="PS51085">
    <property type="entry name" value="2FE2S_FER_2"/>
    <property type="match status" value="1"/>
</dbReference>
<dbReference type="AlphaFoldDB" id="A0A0H3KM55"/>
<keyword evidence="1" id="KW-0001">2Fe-2S</keyword>
<dbReference type="eggNOG" id="COG2080">
    <property type="taxonomic scope" value="Bacteria"/>
</dbReference>
<dbReference type="HOGENOM" id="CLU_052511_3_0_4"/>
<dbReference type="InterPro" id="IPR036010">
    <property type="entry name" value="2Fe-2S_ferredoxin-like_sf"/>
</dbReference>
<gene>
    <name evidence="7" type="primary">coxS</name>
    <name evidence="7" type="ordered locus">BMULJ_01133</name>
</gene>
<dbReference type="Gene3D" id="3.10.20.30">
    <property type="match status" value="1"/>
</dbReference>
<dbReference type="GO" id="GO:0016491">
    <property type="term" value="F:oxidoreductase activity"/>
    <property type="evidence" value="ECO:0007669"/>
    <property type="project" value="UniProtKB-KW"/>
</dbReference>
<keyword evidence="8" id="KW-1185">Reference proteome</keyword>
<dbReference type="PANTHER" id="PTHR44379">
    <property type="entry name" value="OXIDOREDUCTASE WITH IRON-SULFUR SUBUNIT"/>
    <property type="match status" value="1"/>
</dbReference>
<accession>A0A0H3KM55</accession>
<feature type="domain" description="2Fe-2S ferredoxin-type" evidence="6">
    <location>
        <begin position="1"/>
        <end position="75"/>
    </location>
</feature>
<dbReference type="Pfam" id="PF01799">
    <property type="entry name" value="Fer2_2"/>
    <property type="match status" value="1"/>
</dbReference>
<protein>
    <submittedName>
        <fullName evidence="7">Aerobic-type carbon monoxide dehydrogenase small subunit</fullName>
    </submittedName>
</protein>
<dbReference type="InterPro" id="IPR012675">
    <property type="entry name" value="Beta-grasp_dom_sf"/>
</dbReference>
<dbReference type="KEGG" id="bmj:BMULJ_01133"/>
<dbReference type="KEGG" id="bmu:Bmul_2111"/>
<dbReference type="SUPFAM" id="SSF54292">
    <property type="entry name" value="2Fe-2S ferredoxin-like"/>
    <property type="match status" value="1"/>
</dbReference>
<dbReference type="InterPro" id="IPR006058">
    <property type="entry name" value="2Fe2S_fd_BS"/>
</dbReference>
<dbReference type="InterPro" id="IPR051452">
    <property type="entry name" value="Diverse_Oxidoreductases"/>
</dbReference>
<dbReference type="EMBL" id="AP009385">
    <property type="protein sequence ID" value="BAG43073.1"/>
    <property type="molecule type" value="Genomic_DNA"/>
</dbReference>
<evidence type="ECO:0000313" key="7">
    <source>
        <dbReference type="EMBL" id="BAG43073.1"/>
    </source>
</evidence>
<dbReference type="Pfam" id="PF00111">
    <property type="entry name" value="Fer2"/>
    <property type="match status" value="1"/>
</dbReference>